<gene>
    <name evidence="2" type="ORF">GCM10009789_74240</name>
</gene>
<reference evidence="2 3" key="1">
    <citation type="journal article" date="2019" name="Int. J. Syst. Evol. Microbiol.">
        <title>The Global Catalogue of Microorganisms (GCM) 10K type strain sequencing project: providing services to taxonomists for standard genome sequencing and annotation.</title>
        <authorList>
            <consortium name="The Broad Institute Genomics Platform"/>
            <consortium name="The Broad Institute Genome Sequencing Center for Infectious Disease"/>
            <person name="Wu L."/>
            <person name="Ma J."/>
        </authorList>
    </citation>
    <scope>NUCLEOTIDE SEQUENCE [LARGE SCALE GENOMIC DNA]</scope>
    <source>
        <strain evidence="2 3">JCM 14969</strain>
    </source>
</reference>
<protein>
    <submittedName>
        <fullName evidence="2">Uncharacterized protein</fullName>
    </submittedName>
</protein>
<organism evidence="2 3">
    <name type="scientific">Kribbella sancticallisti</name>
    <dbReference type="NCBI Taxonomy" id="460087"/>
    <lineage>
        <taxon>Bacteria</taxon>
        <taxon>Bacillati</taxon>
        <taxon>Actinomycetota</taxon>
        <taxon>Actinomycetes</taxon>
        <taxon>Propionibacteriales</taxon>
        <taxon>Kribbellaceae</taxon>
        <taxon>Kribbella</taxon>
    </lineage>
</organism>
<dbReference type="EMBL" id="BAAAOS010000056">
    <property type="protein sequence ID" value="GAA1608935.1"/>
    <property type="molecule type" value="Genomic_DNA"/>
</dbReference>
<sequence>MTVTVAVKQRRPRVTLWFLRGTLLLHAGLVCAQPILAGYFLSGESDAMDIHSPIGSTLWMVSMIQFVVAVLYWRPGGGRAWPALVTPAVFFAEFVQLVFGHLENFAVHVPLGTAIVITVVAMTIWSFRSGAKR</sequence>
<dbReference type="Proteomes" id="UP001500393">
    <property type="component" value="Unassembled WGS sequence"/>
</dbReference>
<dbReference type="RefSeq" id="WP_344221408.1">
    <property type="nucleotide sequence ID" value="NZ_BAAAOS010000056.1"/>
</dbReference>
<evidence type="ECO:0000313" key="3">
    <source>
        <dbReference type="Proteomes" id="UP001500393"/>
    </source>
</evidence>
<feature type="transmembrane region" description="Helical" evidence="1">
    <location>
        <begin position="56"/>
        <end position="73"/>
    </location>
</feature>
<keyword evidence="1" id="KW-0472">Membrane</keyword>
<accession>A0ABN2EKB5</accession>
<feature type="transmembrane region" description="Helical" evidence="1">
    <location>
        <begin position="105"/>
        <end position="127"/>
    </location>
</feature>
<keyword evidence="1" id="KW-0812">Transmembrane</keyword>
<keyword evidence="3" id="KW-1185">Reference proteome</keyword>
<proteinExistence type="predicted"/>
<evidence type="ECO:0000256" key="1">
    <source>
        <dbReference type="SAM" id="Phobius"/>
    </source>
</evidence>
<comment type="caution">
    <text evidence="2">The sequence shown here is derived from an EMBL/GenBank/DDBJ whole genome shotgun (WGS) entry which is preliminary data.</text>
</comment>
<keyword evidence="1" id="KW-1133">Transmembrane helix</keyword>
<evidence type="ECO:0000313" key="2">
    <source>
        <dbReference type="EMBL" id="GAA1608935.1"/>
    </source>
</evidence>
<feature type="transmembrane region" description="Helical" evidence="1">
    <location>
        <begin position="80"/>
        <end position="99"/>
    </location>
</feature>
<name>A0ABN2EKB5_9ACTN</name>